<dbReference type="Proteomes" id="UP000335636">
    <property type="component" value="Unassembled WGS sequence"/>
</dbReference>
<proteinExistence type="predicted"/>
<feature type="signal peptide" evidence="2">
    <location>
        <begin position="1"/>
        <end position="21"/>
    </location>
</feature>
<evidence type="ECO:0000313" key="5">
    <source>
        <dbReference type="Proteomes" id="UP000335636"/>
    </source>
</evidence>
<keyword evidence="2" id="KW-0732">Signal</keyword>
<sequence length="135" mass="14763">MFLNCLPLAFLVGGQTVQITAQECLLSGISRRAALTGTGDPSRRTEESEEAGTPGSVLQAHAEPRCGWKSFHTERKTEPATGFIDGDLIESFLDISRPKMQEVVANLQYDDGSGMKREATADDLIKVVEELTRIH</sequence>
<evidence type="ECO:0000313" key="4">
    <source>
        <dbReference type="EMBL" id="VTJ57412.1"/>
    </source>
</evidence>
<evidence type="ECO:0000256" key="1">
    <source>
        <dbReference type="SAM" id="MobiDB-lite"/>
    </source>
</evidence>
<accession>A0A5E4ALR1</accession>
<dbReference type="Proteomes" id="UP000662637">
    <property type="component" value="Unassembled WGS sequence"/>
</dbReference>
<feature type="chain" id="PRO_5036140169" evidence="2">
    <location>
        <begin position="22"/>
        <end position="135"/>
    </location>
</feature>
<evidence type="ECO:0000313" key="3">
    <source>
        <dbReference type="EMBL" id="KAF7467087.1"/>
    </source>
</evidence>
<keyword evidence="5" id="KW-1185">Reference proteome</keyword>
<protein>
    <submittedName>
        <fullName evidence="4">Uncharacterized protein</fullName>
    </submittedName>
</protein>
<name>A0A5E4ALR1_MARMO</name>
<feature type="region of interest" description="Disordered" evidence="1">
    <location>
        <begin position="34"/>
        <end position="59"/>
    </location>
</feature>
<evidence type="ECO:0000256" key="2">
    <source>
        <dbReference type="SAM" id="SignalP"/>
    </source>
</evidence>
<reference evidence="3" key="2">
    <citation type="submission" date="2020-08" db="EMBL/GenBank/DDBJ databases">
        <authorList>
            <person name="Shumante A."/>
            <person name="Zimin A.V."/>
            <person name="Puiu D."/>
            <person name="Salzberg S.L."/>
        </authorList>
    </citation>
    <scope>NUCLEOTIDE SEQUENCE</scope>
    <source>
        <strain evidence="3">WC2-LM</strain>
        <tissue evidence="3">Liver</tissue>
    </source>
</reference>
<gene>
    <name evidence="3" type="ORF">GHT09_001582</name>
    <name evidence="4" type="ORF">MONAX_5E041086</name>
</gene>
<dbReference type="AlphaFoldDB" id="A0A5E4ALR1"/>
<dbReference type="EMBL" id="CABDUW010000080">
    <property type="protein sequence ID" value="VTJ57412.1"/>
    <property type="molecule type" value="Genomic_DNA"/>
</dbReference>
<dbReference type="EMBL" id="WJEC01007811">
    <property type="protein sequence ID" value="KAF7467087.1"/>
    <property type="molecule type" value="Genomic_DNA"/>
</dbReference>
<reference evidence="4 5" key="1">
    <citation type="submission" date="2019-04" db="EMBL/GenBank/DDBJ databases">
        <authorList>
            <person name="Alioto T."/>
            <person name="Alioto T."/>
        </authorList>
    </citation>
    <scope>NUCLEOTIDE SEQUENCE [LARGE SCALE GENOMIC DNA]</scope>
</reference>
<organism evidence="4 5">
    <name type="scientific">Marmota monax</name>
    <name type="common">Woodchuck</name>
    <dbReference type="NCBI Taxonomy" id="9995"/>
    <lineage>
        <taxon>Eukaryota</taxon>
        <taxon>Metazoa</taxon>
        <taxon>Chordata</taxon>
        <taxon>Craniata</taxon>
        <taxon>Vertebrata</taxon>
        <taxon>Euteleostomi</taxon>
        <taxon>Mammalia</taxon>
        <taxon>Eutheria</taxon>
        <taxon>Euarchontoglires</taxon>
        <taxon>Glires</taxon>
        <taxon>Rodentia</taxon>
        <taxon>Sciuromorpha</taxon>
        <taxon>Sciuridae</taxon>
        <taxon>Xerinae</taxon>
        <taxon>Marmotini</taxon>
        <taxon>Marmota</taxon>
    </lineage>
</organism>
<dbReference type="Gene3D" id="1.10.150.910">
    <property type="match status" value="1"/>
</dbReference>